<evidence type="ECO:0000256" key="7">
    <source>
        <dbReference type="ARBA" id="ARBA00023186"/>
    </source>
</evidence>
<dbReference type="PANTHER" id="PTHR47529">
    <property type="entry name" value="PEPTIDYL-PROLYL CIS-TRANS ISOMERASE D"/>
    <property type="match status" value="1"/>
</dbReference>
<evidence type="ECO:0000256" key="4">
    <source>
        <dbReference type="ARBA" id="ARBA00022692"/>
    </source>
</evidence>
<keyword evidence="7" id="KW-0143">Chaperone</keyword>
<keyword evidence="11" id="KW-0697">Rotamase</keyword>
<dbReference type="Pfam" id="PF13616">
    <property type="entry name" value="Rotamase_3"/>
    <property type="match status" value="1"/>
</dbReference>
<keyword evidence="11 14" id="KW-0413">Isomerase</keyword>
<evidence type="ECO:0000256" key="9">
    <source>
        <dbReference type="ARBA" id="ARBA00040743"/>
    </source>
</evidence>
<dbReference type="GO" id="GO:0003755">
    <property type="term" value="F:peptidyl-prolyl cis-trans isomerase activity"/>
    <property type="evidence" value="ECO:0007669"/>
    <property type="project" value="UniProtKB-KW"/>
</dbReference>
<reference evidence="15" key="1">
    <citation type="submission" date="2016-10" db="EMBL/GenBank/DDBJ databases">
        <authorList>
            <person name="Varghese N."/>
            <person name="Submissions S."/>
        </authorList>
    </citation>
    <scope>NUCLEOTIDE SEQUENCE [LARGE SCALE GENOMIC DNA]</scope>
    <source>
        <strain evidence="15">DSM 527</strain>
    </source>
</reference>
<gene>
    <name evidence="14" type="ORF">SAMN04488121_1011224</name>
</gene>
<keyword evidence="4 12" id="KW-0812">Transmembrane</keyword>
<dbReference type="RefSeq" id="WP_089829511.1">
    <property type="nucleotide sequence ID" value="NZ_FNBN01000001.1"/>
</dbReference>
<dbReference type="SUPFAM" id="SSF54534">
    <property type="entry name" value="FKBP-like"/>
    <property type="match status" value="1"/>
</dbReference>
<keyword evidence="2" id="KW-1003">Cell membrane</keyword>
<dbReference type="SUPFAM" id="SSF109998">
    <property type="entry name" value="Triger factor/SurA peptide-binding domain-like"/>
    <property type="match status" value="1"/>
</dbReference>
<evidence type="ECO:0000256" key="12">
    <source>
        <dbReference type="SAM" id="Phobius"/>
    </source>
</evidence>
<comment type="subcellular location">
    <subcellularLocation>
        <location evidence="1">Cell inner membrane</location>
        <topology evidence="1">Single-pass type II membrane protein</topology>
        <orientation evidence="1">Periplasmic side</orientation>
    </subcellularLocation>
</comment>
<evidence type="ECO:0000259" key="13">
    <source>
        <dbReference type="PROSITE" id="PS50198"/>
    </source>
</evidence>
<dbReference type="Pfam" id="PF13623">
    <property type="entry name" value="SurA_N_2"/>
    <property type="match status" value="1"/>
</dbReference>
<evidence type="ECO:0000256" key="2">
    <source>
        <dbReference type="ARBA" id="ARBA00022475"/>
    </source>
</evidence>
<dbReference type="AlphaFoldDB" id="A0A1G7JFX8"/>
<evidence type="ECO:0000256" key="10">
    <source>
        <dbReference type="ARBA" id="ARBA00042775"/>
    </source>
</evidence>
<comment type="similarity">
    <text evidence="8">Belongs to the PpiD chaperone family.</text>
</comment>
<dbReference type="OrthoDB" id="9812372at2"/>
<dbReference type="PANTHER" id="PTHR47529:SF1">
    <property type="entry name" value="PERIPLASMIC CHAPERONE PPID"/>
    <property type="match status" value="1"/>
</dbReference>
<feature type="transmembrane region" description="Helical" evidence="12">
    <location>
        <begin position="12"/>
        <end position="33"/>
    </location>
</feature>
<dbReference type="InterPro" id="IPR027304">
    <property type="entry name" value="Trigger_fact/SurA_dom_sf"/>
</dbReference>
<dbReference type="STRING" id="104663.SAMN04488121_1011224"/>
<accession>A0A1G7JFX8</accession>
<sequence>MSVIQKIRDKYAVVIVVVICLAIVSFLLQDAFFGKNSLIRRSTVVGKVNGEELEFSDYQQMIKTAEDRMRQGQNVMNDQITEQARESAWNQFLSKQIMEAQYNKLGLAVTDEEIKDQFTGKNPSPIVTQQFTDEKTGQFDRARMQQVLASINQDKSGQMRAGLLQLEDYIAQSRISQKYLSLIKQAVYYPKWLAEKQIQDNGQLASISYVSVPYATIADSTIKLSDGELNSYINSHKELFKTEESRKVDYISFNVVPSAADTAAALKVLFEAKQELDTISNADVAAFINRNSDLPFYDSYVAKSALMVPQKDTLVSLPNGAVFGPYYDNNLIVFAKMIDRKLLPDSVKVRHILIATQNQQGGGLPDSIAKARIDSIERAVRGGADFKALVEQYTDDVRSKPTGGEYDVTPSTDFLKEFKDFALEKSKGTIGVVKTLAGYHLIEILDQKNIGQAVKIAYLAKPVSPSRETDSKAYADANEFAAKNRDWKTFEKTIQQGGLNKRIADNLRPMDHTIPGIGQARELVRWAYDAKKGDVSNVFTFDNNYVVAVLTAVREEGVAALEDVRPSVEAEVRKNKKAEQIIEKLKAPVSLEAAQQATNQPVQTADNISFGTPFVASLGFEPRVVGAAFNKSWGTAKVSAPIEGNAGVYVLKVNAFQPSGQPQDPKSVSRIYEQSLLSALDQQLFSVLKKLSKVEDNRSKFF</sequence>
<dbReference type="PROSITE" id="PS50198">
    <property type="entry name" value="PPIC_PPIASE_2"/>
    <property type="match status" value="1"/>
</dbReference>
<feature type="domain" description="PpiC" evidence="13">
    <location>
        <begin position="344"/>
        <end position="446"/>
    </location>
</feature>
<organism evidence="14 15">
    <name type="scientific">Chitinophaga filiformis</name>
    <name type="common">Myxococcus filiformis</name>
    <name type="synonym">Flexibacter filiformis</name>
    <dbReference type="NCBI Taxonomy" id="104663"/>
    <lineage>
        <taxon>Bacteria</taxon>
        <taxon>Pseudomonadati</taxon>
        <taxon>Bacteroidota</taxon>
        <taxon>Chitinophagia</taxon>
        <taxon>Chitinophagales</taxon>
        <taxon>Chitinophagaceae</taxon>
        <taxon>Chitinophaga</taxon>
    </lineage>
</organism>
<protein>
    <recommendedName>
        <fullName evidence="9">Periplasmic chaperone PpiD</fullName>
    </recommendedName>
    <alternativeName>
        <fullName evidence="10">Periplasmic folding chaperone</fullName>
    </alternativeName>
</protein>
<dbReference type="InterPro" id="IPR046357">
    <property type="entry name" value="PPIase_dom_sf"/>
</dbReference>
<keyword evidence="5 12" id="KW-1133">Transmembrane helix</keyword>
<dbReference type="EMBL" id="FNBN01000001">
    <property type="protein sequence ID" value="SDF23826.1"/>
    <property type="molecule type" value="Genomic_DNA"/>
</dbReference>
<evidence type="ECO:0000313" key="15">
    <source>
        <dbReference type="Proteomes" id="UP000199045"/>
    </source>
</evidence>
<evidence type="ECO:0000256" key="6">
    <source>
        <dbReference type="ARBA" id="ARBA00023136"/>
    </source>
</evidence>
<dbReference type="Pfam" id="PF13145">
    <property type="entry name" value="Rotamase_2"/>
    <property type="match status" value="1"/>
</dbReference>
<evidence type="ECO:0000256" key="5">
    <source>
        <dbReference type="ARBA" id="ARBA00022989"/>
    </source>
</evidence>
<evidence type="ECO:0000256" key="11">
    <source>
        <dbReference type="PROSITE-ProRule" id="PRU00278"/>
    </source>
</evidence>
<proteinExistence type="inferred from homology"/>
<dbReference type="InterPro" id="IPR052029">
    <property type="entry name" value="PpiD_chaperone"/>
</dbReference>
<keyword evidence="6 12" id="KW-0472">Membrane</keyword>
<dbReference type="GO" id="GO:0005886">
    <property type="term" value="C:plasma membrane"/>
    <property type="evidence" value="ECO:0007669"/>
    <property type="project" value="UniProtKB-SubCell"/>
</dbReference>
<evidence type="ECO:0000256" key="8">
    <source>
        <dbReference type="ARBA" id="ARBA00038408"/>
    </source>
</evidence>
<evidence type="ECO:0000256" key="3">
    <source>
        <dbReference type="ARBA" id="ARBA00022519"/>
    </source>
</evidence>
<evidence type="ECO:0000256" key="1">
    <source>
        <dbReference type="ARBA" id="ARBA00004382"/>
    </source>
</evidence>
<dbReference type="InterPro" id="IPR000297">
    <property type="entry name" value="PPIase_PpiC"/>
</dbReference>
<keyword evidence="3" id="KW-0997">Cell inner membrane</keyword>
<name>A0A1G7JFX8_CHIFI</name>
<dbReference type="Gene3D" id="3.10.50.40">
    <property type="match status" value="1"/>
</dbReference>
<evidence type="ECO:0000313" key="14">
    <source>
        <dbReference type="EMBL" id="SDF23826.1"/>
    </source>
</evidence>
<dbReference type="Proteomes" id="UP000199045">
    <property type="component" value="Unassembled WGS sequence"/>
</dbReference>